<evidence type="ECO:0000256" key="2">
    <source>
        <dbReference type="SAM" id="Phobius"/>
    </source>
</evidence>
<name>A0A347TIY2_9BACT</name>
<reference evidence="4" key="2">
    <citation type="submission" date="2017-09" db="EMBL/GenBank/DDBJ databases">
        <authorList>
            <person name="Perez-Cataluna A."/>
            <person name="Figueras M.J."/>
            <person name="Salas-Masso N."/>
        </authorList>
    </citation>
    <scope>NUCLEOTIDE SEQUENCE</scope>
    <source>
        <strain evidence="4">CECT 7727</strain>
    </source>
</reference>
<dbReference type="RefSeq" id="WP_099310068.1">
    <property type="nucleotide sequence ID" value="NZ_CP032101.1"/>
</dbReference>
<protein>
    <submittedName>
        <fullName evidence="3">Uncharacterized protein</fullName>
    </submittedName>
</protein>
<organism evidence="3 6">
    <name type="scientific">Malaciobacter marinus</name>
    <dbReference type="NCBI Taxonomy" id="505249"/>
    <lineage>
        <taxon>Bacteria</taxon>
        <taxon>Pseudomonadati</taxon>
        <taxon>Campylobacterota</taxon>
        <taxon>Epsilonproteobacteria</taxon>
        <taxon>Campylobacterales</taxon>
        <taxon>Arcobacteraceae</taxon>
        <taxon>Malaciobacter</taxon>
    </lineage>
</organism>
<evidence type="ECO:0000313" key="4">
    <source>
        <dbReference type="EMBL" id="PHO16402.1"/>
    </source>
</evidence>
<evidence type="ECO:0000256" key="1">
    <source>
        <dbReference type="SAM" id="MobiDB-lite"/>
    </source>
</evidence>
<sequence>MAKNKKKNSSAFTITVVVVVIFFILIAFKEAIGIGDSIFSPNTKNSNSVNEHIPPKLRWEKSFRFGDEKEKEKGGGNFLQYQTDKNKNK</sequence>
<evidence type="ECO:0000313" key="6">
    <source>
        <dbReference type="Proteomes" id="UP000264693"/>
    </source>
</evidence>
<feature type="transmembrane region" description="Helical" evidence="2">
    <location>
        <begin position="12"/>
        <end position="28"/>
    </location>
</feature>
<dbReference type="Proteomes" id="UP000264693">
    <property type="component" value="Chromosome"/>
</dbReference>
<evidence type="ECO:0000313" key="5">
    <source>
        <dbReference type="Proteomes" id="UP000224740"/>
    </source>
</evidence>
<proteinExistence type="predicted"/>
<evidence type="ECO:0000313" key="3">
    <source>
        <dbReference type="EMBL" id="AXX86560.1"/>
    </source>
</evidence>
<keyword evidence="2" id="KW-0812">Transmembrane</keyword>
<feature type="region of interest" description="Disordered" evidence="1">
    <location>
        <begin position="68"/>
        <end position="89"/>
    </location>
</feature>
<reference evidence="5" key="1">
    <citation type="submission" date="2017-09" db="EMBL/GenBank/DDBJ databases">
        <title>Arcobacter canalis sp. nov., a new species isolated from a water canal contaminated with urban sewage.</title>
        <authorList>
            <person name="Perez-Cataluna A."/>
            <person name="Salas-Masso N."/>
            <person name="Figueras M.J."/>
        </authorList>
    </citation>
    <scope>NUCLEOTIDE SEQUENCE [LARGE SCALE GENOMIC DNA]</scope>
    <source>
        <strain evidence="5">CECT 7727</strain>
    </source>
</reference>
<dbReference type="EMBL" id="CP032101">
    <property type="protein sequence ID" value="AXX86560.1"/>
    <property type="molecule type" value="Genomic_DNA"/>
</dbReference>
<gene>
    <name evidence="3" type="ORF">AMRN_0807</name>
    <name evidence="4" type="ORF">CPH92_01655</name>
</gene>
<keyword evidence="2" id="KW-0472">Membrane</keyword>
<keyword evidence="2" id="KW-1133">Transmembrane helix</keyword>
<dbReference type="EMBL" id="NXAO01000007">
    <property type="protein sequence ID" value="PHO16402.1"/>
    <property type="molecule type" value="Genomic_DNA"/>
</dbReference>
<reference evidence="3 6" key="3">
    <citation type="submission" date="2018-08" db="EMBL/GenBank/DDBJ databases">
        <title>Complete genome of the Arcobacter marinus type strain JCM 15502.</title>
        <authorList>
            <person name="Miller W.G."/>
            <person name="Yee E."/>
            <person name="Huynh S."/>
            <person name="Parker C.T."/>
        </authorList>
    </citation>
    <scope>NUCLEOTIDE SEQUENCE [LARGE SCALE GENOMIC DNA]</scope>
    <source>
        <strain evidence="3 6">JCM 15502</strain>
    </source>
</reference>
<dbReference type="AlphaFoldDB" id="A0A347TIY2"/>
<keyword evidence="5" id="KW-1185">Reference proteome</keyword>
<dbReference type="KEGG" id="amar:AMRN_0807"/>
<accession>A0A347TIY2</accession>
<dbReference type="Proteomes" id="UP000224740">
    <property type="component" value="Unassembled WGS sequence"/>
</dbReference>